<gene>
    <name evidence="1" type="ORF">MHHB_P0502</name>
</gene>
<accession>A0A401HPY6</accession>
<comment type="caution">
    <text evidence="1">The sequence shown here is derived from an EMBL/GenBank/DDBJ whole genome shotgun (WGS) entry which is preliminary data.</text>
</comment>
<sequence length="51" mass="5916">MKKIFYILTLFTVLLLTETVLALEDISLNIDMPKKVQVGENFKIDIYVNLN</sequence>
<dbReference type="RefSeq" id="WP_153801563.1">
    <property type="nucleotide sequence ID" value="NZ_BFAX01000002.1"/>
</dbReference>
<evidence type="ECO:0000313" key="1">
    <source>
        <dbReference type="EMBL" id="GBF36272.1"/>
    </source>
</evidence>
<evidence type="ECO:0000313" key="2">
    <source>
        <dbReference type="Proteomes" id="UP000290527"/>
    </source>
</evidence>
<organism evidence="1 2">
    <name type="scientific">Methanofervidicoccus abyssi</name>
    <dbReference type="NCBI Taxonomy" id="2082189"/>
    <lineage>
        <taxon>Archaea</taxon>
        <taxon>Methanobacteriati</taxon>
        <taxon>Methanobacteriota</taxon>
        <taxon>Methanomada group</taxon>
        <taxon>Methanococci</taxon>
        <taxon>Methanococcales</taxon>
        <taxon>Methanofervidicoccus</taxon>
    </lineage>
</organism>
<dbReference type="AlphaFoldDB" id="A0A401HPY6"/>
<name>A0A401HPY6_9EURY</name>
<proteinExistence type="predicted"/>
<keyword evidence="2" id="KW-1185">Reference proteome</keyword>
<dbReference type="Proteomes" id="UP000290527">
    <property type="component" value="Unassembled WGS sequence"/>
</dbReference>
<dbReference type="EMBL" id="BFAX01000002">
    <property type="protein sequence ID" value="GBF36272.1"/>
    <property type="molecule type" value="Genomic_DNA"/>
</dbReference>
<reference evidence="1 2" key="1">
    <citation type="journal article" date="2019" name="Int. J. Syst. Evol. Microbiol.">
        <title>Methanofervidicoccus abyssi gen. nov., sp. nov., a hydrogenotrophic methanogen, isolated from a hydrothermal vent chimney in the Mid-Cayman Spreading Center, the Caribbean Sea.</title>
        <authorList>
            <person name="Sakai S."/>
            <person name="Takaki Y."/>
            <person name="Miyazaki M."/>
            <person name="Ogawara M."/>
            <person name="Yanagawa K."/>
            <person name="Miyazaki J."/>
            <person name="Takai K."/>
        </authorList>
    </citation>
    <scope>NUCLEOTIDE SEQUENCE [LARGE SCALE GENOMIC DNA]</scope>
    <source>
        <strain evidence="1 2">HHB</strain>
    </source>
</reference>
<protein>
    <submittedName>
        <fullName evidence="1">Uncharacterized protein</fullName>
    </submittedName>
</protein>